<keyword evidence="5" id="KW-1185">Reference proteome</keyword>
<dbReference type="InterPro" id="IPR028098">
    <property type="entry name" value="Glyco_trans_4-like_N"/>
</dbReference>
<dbReference type="GO" id="GO:0009103">
    <property type="term" value="P:lipopolysaccharide biosynthetic process"/>
    <property type="evidence" value="ECO:0007669"/>
    <property type="project" value="TreeGrafter"/>
</dbReference>
<organism evidence="4 5">
    <name type="scientific">Methylomusa anaerophila</name>
    <dbReference type="NCBI Taxonomy" id="1930071"/>
    <lineage>
        <taxon>Bacteria</taxon>
        <taxon>Bacillati</taxon>
        <taxon>Bacillota</taxon>
        <taxon>Negativicutes</taxon>
        <taxon>Selenomonadales</taxon>
        <taxon>Sporomusaceae</taxon>
        <taxon>Methylomusa</taxon>
    </lineage>
</organism>
<sequence>MKSLGIDARMWRHSGIGVYLRNLLPRVVNKLPEVWFVIMGDAGALALGGQLDRENVSLVNFSSPIYGLREQWELRRRLPRCLDGFWSPHYNFPLFFGGKRLVTVHDMCHLALKQFVPGFHRRYYARRMLTQVAKQADAIICVSTFTKEEFNKYVKVPHQRIYTVHNGVDEFFLASATAMQSPPVHYPYILYVGNVKPHKNLPTLLQAFVSLMGEIPHNLVVVGKKEGFIAEDQKVLNFAAGYGGRIVFTGEIDQETLKQYYLHAAMLVFPSLYEGFGLPPLEAMACGCPVIASQAASLPEVCGQSAIYFNPFAPAELACKIKELLNDERRRQLLQGAGRKRAGQFSWDKSAARTVDVIKELLDIT</sequence>
<dbReference type="CDD" id="cd03809">
    <property type="entry name" value="GT4_MtfB-like"/>
    <property type="match status" value="1"/>
</dbReference>
<evidence type="ECO:0000256" key="1">
    <source>
        <dbReference type="ARBA" id="ARBA00022679"/>
    </source>
</evidence>
<keyword evidence="4" id="KW-0328">Glycosyltransferase</keyword>
<feature type="domain" description="Glycosyl transferase family 1" evidence="2">
    <location>
        <begin position="185"/>
        <end position="340"/>
    </location>
</feature>
<dbReference type="GO" id="GO:0102710">
    <property type="term" value="F:D-inositol-3-phosphate glycosyltransferase activity"/>
    <property type="evidence" value="ECO:0007669"/>
    <property type="project" value="UniProtKB-EC"/>
</dbReference>
<dbReference type="PANTHER" id="PTHR46401:SF2">
    <property type="entry name" value="GLYCOSYLTRANSFERASE WBBK-RELATED"/>
    <property type="match status" value="1"/>
</dbReference>
<dbReference type="KEGG" id="mana:MAMMFC1_02314"/>
<dbReference type="Gene3D" id="3.40.50.2000">
    <property type="entry name" value="Glycogen Phosphorylase B"/>
    <property type="match status" value="2"/>
</dbReference>
<accession>A0A348AKN2</accession>
<evidence type="ECO:0000313" key="5">
    <source>
        <dbReference type="Proteomes" id="UP000276437"/>
    </source>
</evidence>
<dbReference type="FunFam" id="3.40.50.2000:FF:000119">
    <property type="entry name" value="Glycosyl transferase group 1"/>
    <property type="match status" value="1"/>
</dbReference>
<dbReference type="Pfam" id="PF13439">
    <property type="entry name" value="Glyco_transf_4"/>
    <property type="match status" value="1"/>
</dbReference>
<gene>
    <name evidence="4" type="primary">mshA_4</name>
    <name evidence="4" type="ORF">MAMMFC1_02314</name>
</gene>
<keyword evidence="1 4" id="KW-0808">Transferase</keyword>
<dbReference type="PANTHER" id="PTHR46401">
    <property type="entry name" value="GLYCOSYLTRANSFERASE WBBK-RELATED"/>
    <property type="match status" value="1"/>
</dbReference>
<evidence type="ECO:0000313" key="4">
    <source>
        <dbReference type="EMBL" id="BBB91630.1"/>
    </source>
</evidence>
<dbReference type="EMBL" id="AP018449">
    <property type="protein sequence ID" value="BBB91630.1"/>
    <property type="molecule type" value="Genomic_DNA"/>
</dbReference>
<dbReference type="Pfam" id="PF00534">
    <property type="entry name" value="Glycos_transf_1"/>
    <property type="match status" value="1"/>
</dbReference>
<evidence type="ECO:0000259" key="2">
    <source>
        <dbReference type="Pfam" id="PF00534"/>
    </source>
</evidence>
<dbReference type="Proteomes" id="UP000276437">
    <property type="component" value="Chromosome"/>
</dbReference>
<proteinExistence type="predicted"/>
<name>A0A348AKN2_9FIRM</name>
<dbReference type="AlphaFoldDB" id="A0A348AKN2"/>
<protein>
    <submittedName>
        <fullName evidence="4">D-inositol 3-phosphate glycosyltransferase</fullName>
        <ecNumber evidence="4">2.4.1.250</ecNumber>
    </submittedName>
</protein>
<feature type="domain" description="Glycosyltransferase subfamily 4-like N-terminal" evidence="3">
    <location>
        <begin position="14"/>
        <end position="169"/>
    </location>
</feature>
<reference evidence="4 5" key="1">
    <citation type="journal article" date="2018" name="Int. J. Syst. Evol. Microbiol.">
        <title>Methylomusa anaerophila gen. nov., sp. nov., an anaerobic methanol-utilizing bacterium isolated from a microbial fuel cell.</title>
        <authorList>
            <person name="Amano N."/>
            <person name="Yamamuro A."/>
            <person name="Miyahara M."/>
            <person name="Kouzuma A."/>
            <person name="Abe T."/>
            <person name="Watanabe K."/>
        </authorList>
    </citation>
    <scope>NUCLEOTIDE SEQUENCE [LARGE SCALE GENOMIC DNA]</scope>
    <source>
        <strain evidence="4 5">MMFC1</strain>
    </source>
</reference>
<evidence type="ECO:0000259" key="3">
    <source>
        <dbReference type="Pfam" id="PF13439"/>
    </source>
</evidence>
<dbReference type="SUPFAM" id="SSF53756">
    <property type="entry name" value="UDP-Glycosyltransferase/glycogen phosphorylase"/>
    <property type="match status" value="1"/>
</dbReference>
<dbReference type="InterPro" id="IPR001296">
    <property type="entry name" value="Glyco_trans_1"/>
</dbReference>
<dbReference type="EC" id="2.4.1.250" evidence="4"/>